<name>A0A482JLP8_9CAUD</name>
<organism evidence="1 2">
    <name type="scientific">Gordonia phage BrutonGaster</name>
    <dbReference type="NCBI Taxonomy" id="2530116"/>
    <lineage>
        <taxon>Viruses</taxon>
        <taxon>Duplodnaviria</taxon>
        <taxon>Heunggongvirae</taxon>
        <taxon>Uroviricota</taxon>
        <taxon>Caudoviricetes</taxon>
        <taxon>Oneupvirus</taxon>
        <taxon>Oneupvirus brutongaster</taxon>
    </lineage>
</organism>
<gene>
    <name evidence="1" type="primary">124</name>
    <name evidence="1" type="ORF">SEA_BRUTONGASTER_124</name>
</gene>
<proteinExistence type="predicted"/>
<dbReference type="KEGG" id="vg:55012080"/>
<evidence type="ECO:0000313" key="2">
    <source>
        <dbReference type="Proteomes" id="UP000295568"/>
    </source>
</evidence>
<accession>A0A482JLP8</accession>
<protein>
    <submittedName>
        <fullName evidence="1">Uncharacterized protein</fullName>
    </submittedName>
</protein>
<sequence>MMEFDPEDITWEQECKLLRELRDFLLARGRLADATIPGLFVAIEELIEFHDGDWLPTSLLSNFAKIWDQHPGYNKMWEHL</sequence>
<dbReference type="Proteomes" id="UP000295568">
    <property type="component" value="Segment"/>
</dbReference>
<dbReference type="EMBL" id="MK524501">
    <property type="protein sequence ID" value="QBP33339.1"/>
    <property type="molecule type" value="Genomic_DNA"/>
</dbReference>
<dbReference type="RefSeq" id="YP_009820638.1">
    <property type="nucleotide sequence ID" value="NC_048169.1"/>
</dbReference>
<evidence type="ECO:0000313" key="1">
    <source>
        <dbReference type="EMBL" id="QBP33339.1"/>
    </source>
</evidence>
<keyword evidence="2" id="KW-1185">Reference proteome</keyword>
<reference evidence="1 2" key="1">
    <citation type="submission" date="2019-02" db="EMBL/GenBank/DDBJ databases">
        <authorList>
            <person name="Rowley M."/>
            <person name="Stucki C."/>
            <person name="Ghiringhelli B."/>
            <person name="Naegele L."/>
            <person name="Emmons C.B."/>
            <person name="Slowan-Pomeroy T."/>
            <person name="Briggs L.A."/>
            <person name="Garlena R.A."/>
            <person name="Russell D.A."/>
            <person name="Pope W.H."/>
            <person name="Molloy S.D."/>
            <person name="Jacobs-Sera D."/>
            <person name="Hatfull G.F."/>
        </authorList>
    </citation>
    <scope>NUCLEOTIDE SEQUENCE [LARGE SCALE GENOMIC DNA]</scope>
</reference>
<dbReference type="GeneID" id="55012080"/>